<gene>
    <name evidence="2" type="ORF">SAMN02745220_04464</name>
</gene>
<name>A0A1M7YI01_9BACT</name>
<dbReference type="PANTHER" id="PTHR43245:SF58">
    <property type="entry name" value="BLL5923 PROTEIN"/>
    <property type="match status" value="1"/>
</dbReference>
<dbReference type="Pfam" id="PF01370">
    <property type="entry name" value="Epimerase"/>
    <property type="match status" value="1"/>
</dbReference>
<evidence type="ECO:0000313" key="2">
    <source>
        <dbReference type="EMBL" id="SHO52254.1"/>
    </source>
</evidence>
<dbReference type="SUPFAM" id="SSF51735">
    <property type="entry name" value="NAD(P)-binding Rossmann-fold domains"/>
    <property type="match status" value="1"/>
</dbReference>
<proteinExistence type="predicted"/>
<feature type="domain" description="NAD-dependent epimerase/dehydratase" evidence="1">
    <location>
        <begin position="3"/>
        <end position="234"/>
    </location>
</feature>
<protein>
    <submittedName>
        <fullName evidence="2">Nucleoside-diphosphate-sugar epimerase</fullName>
    </submittedName>
</protein>
<sequence length="322" mass="36040">MRILLTGASGFVGRHLLPALLDQGHDLVCSFRSTTFERDRKRCVDVNPVVFPIIDHNTDWRQALQQVGVVAHIAGMAHIRTKGPFDLYDQFLQSNTLLTVNLARQAAESGVKRFIFLSTIGVNGSCNIGMRPFRETDEPGPNNSYCLTKLKAEQELRQIEAETGMEVVILRPPLVYGPHVRANFLSLMNIIHRGIPMPFANVNNSKSFISIGNLVDAIMTCLAHTNAAGQTFLVCDNEAISTPELIRMIAAAMGKRATLFPMPKAFVNLLCRMLGKERLYEQLWGTLRIDSGHIRERLQWAPKISLQQGLSQSVEWYLQKQG</sequence>
<dbReference type="AlphaFoldDB" id="A0A1M7YI01"/>
<dbReference type="InterPro" id="IPR036291">
    <property type="entry name" value="NAD(P)-bd_dom_sf"/>
</dbReference>
<dbReference type="OrthoDB" id="9804595at2"/>
<accession>A0A1M7YI01</accession>
<evidence type="ECO:0000259" key="1">
    <source>
        <dbReference type="Pfam" id="PF01370"/>
    </source>
</evidence>
<organism evidence="2 3">
    <name type="scientific">Desulfopila aestuarii DSM 18488</name>
    <dbReference type="NCBI Taxonomy" id="1121416"/>
    <lineage>
        <taxon>Bacteria</taxon>
        <taxon>Pseudomonadati</taxon>
        <taxon>Thermodesulfobacteriota</taxon>
        <taxon>Desulfobulbia</taxon>
        <taxon>Desulfobulbales</taxon>
        <taxon>Desulfocapsaceae</taxon>
        <taxon>Desulfopila</taxon>
    </lineage>
</organism>
<dbReference type="PANTHER" id="PTHR43245">
    <property type="entry name" value="BIFUNCTIONAL POLYMYXIN RESISTANCE PROTEIN ARNA"/>
    <property type="match status" value="1"/>
</dbReference>
<reference evidence="2 3" key="1">
    <citation type="submission" date="2016-12" db="EMBL/GenBank/DDBJ databases">
        <authorList>
            <person name="Song W.-J."/>
            <person name="Kurnit D.M."/>
        </authorList>
    </citation>
    <scope>NUCLEOTIDE SEQUENCE [LARGE SCALE GENOMIC DNA]</scope>
    <source>
        <strain evidence="2 3">DSM 18488</strain>
    </source>
</reference>
<keyword evidence="3" id="KW-1185">Reference proteome</keyword>
<dbReference type="Proteomes" id="UP000184603">
    <property type="component" value="Unassembled WGS sequence"/>
</dbReference>
<dbReference type="InterPro" id="IPR001509">
    <property type="entry name" value="Epimerase_deHydtase"/>
</dbReference>
<dbReference type="InterPro" id="IPR050177">
    <property type="entry name" value="Lipid_A_modif_metabolic_enz"/>
</dbReference>
<dbReference type="RefSeq" id="WP_073615871.1">
    <property type="nucleotide sequence ID" value="NZ_FRFE01000033.1"/>
</dbReference>
<dbReference type="EMBL" id="FRFE01000033">
    <property type="protein sequence ID" value="SHO52254.1"/>
    <property type="molecule type" value="Genomic_DNA"/>
</dbReference>
<evidence type="ECO:0000313" key="3">
    <source>
        <dbReference type="Proteomes" id="UP000184603"/>
    </source>
</evidence>
<dbReference type="STRING" id="1121416.SAMN02745220_04464"/>
<dbReference type="Gene3D" id="3.40.50.720">
    <property type="entry name" value="NAD(P)-binding Rossmann-like Domain"/>
    <property type="match status" value="1"/>
</dbReference>